<dbReference type="AlphaFoldDB" id="X1E8J4"/>
<proteinExistence type="predicted"/>
<protein>
    <submittedName>
        <fullName evidence="1">Uncharacterized protein</fullName>
    </submittedName>
</protein>
<name>X1E8J4_9ZZZZ</name>
<evidence type="ECO:0000313" key="1">
    <source>
        <dbReference type="EMBL" id="GAH16705.1"/>
    </source>
</evidence>
<feature type="non-terminal residue" evidence="1">
    <location>
        <position position="1"/>
    </location>
</feature>
<feature type="non-terminal residue" evidence="1">
    <location>
        <position position="186"/>
    </location>
</feature>
<reference evidence="1" key="1">
    <citation type="journal article" date="2014" name="Front. Microbiol.">
        <title>High frequency of phylogenetically diverse reductive dehalogenase-homologous genes in deep subseafloor sedimentary metagenomes.</title>
        <authorList>
            <person name="Kawai M."/>
            <person name="Futagami T."/>
            <person name="Toyoda A."/>
            <person name="Takaki Y."/>
            <person name="Nishi S."/>
            <person name="Hori S."/>
            <person name="Arai W."/>
            <person name="Tsubouchi T."/>
            <person name="Morono Y."/>
            <person name="Uchiyama I."/>
            <person name="Ito T."/>
            <person name="Fujiyama A."/>
            <person name="Inagaki F."/>
            <person name="Takami H."/>
        </authorList>
    </citation>
    <scope>NUCLEOTIDE SEQUENCE</scope>
    <source>
        <strain evidence="1">Expedition CK06-06</strain>
    </source>
</reference>
<gene>
    <name evidence="1" type="ORF">S01H4_60515</name>
</gene>
<accession>X1E8J4</accession>
<dbReference type="EMBL" id="BART01035699">
    <property type="protein sequence ID" value="GAH16705.1"/>
    <property type="molecule type" value="Genomic_DNA"/>
</dbReference>
<sequence length="186" mass="20758">LQLYTILHDPHGDHSFSGFSEITSFSTGVSTHVSNVENVKVGVSVSLFGIGAGASSNIITTITEDYDFRLEITEISTFTSNQASDNADYIGPGRGDIYWGEVWIINWVLKAHNRSYWNEPEWVSEDPILEYGINRSAEALLNEDYAPENWKELNPVNNNWLGVEWIPPPKAIVGGVPKTFSCYTKT</sequence>
<organism evidence="1">
    <name type="scientific">marine sediment metagenome</name>
    <dbReference type="NCBI Taxonomy" id="412755"/>
    <lineage>
        <taxon>unclassified sequences</taxon>
        <taxon>metagenomes</taxon>
        <taxon>ecological metagenomes</taxon>
    </lineage>
</organism>
<comment type="caution">
    <text evidence="1">The sequence shown here is derived from an EMBL/GenBank/DDBJ whole genome shotgun (WGS) entry which is preliminary data.</text>
</comment>